<feature type="transmembrane region" description="Helical" evidence="8">
    <location>
        <begin position="425"/>
        <end position="445"/>
    </location>
</feature>
<gene>
    <name evidence="10" type="ordered locus">Bind_3490</name>
</gene>
<protein>
    <submittedName>
        <fullName evidence="10">Major facilitator superfamily MFS_1</fullName>
    </submittedName>
</protein>
<feature type="transmembrane region" description="Helical" evidence="8">
    <location>
        <begin position="324"/>
        <end position="342"/>
    </location>
</feature>
<feature type="transmembrane region" description="Helical" evidence="8">
    <location>
        <begin position="219"/>
        <end position="238"/>
    </location>
</feature>
<feature type="domain" description="Major facilitator superfamily (MFS) profile" evidence="9">
    <location>
        <begin position="34"/>
        <end position="489"/>
    </location>
</feature>
<dbReference type="eggNOG" id="COG0477">
    <property type="taxonomic scope" value="Bacteria"/>
</dbReference>
<evidence type="ECO:0000313" key="11">
    <source>
        <dbReference type="Proteomes" id="UP000001695"/>
    </source>
</evidence>
<evidence type="ECO:0000256" key="1">
    <source>
        <dbReference type="ARBA" id="ARBA00004651"/>
    </source>
</evidence>
<dbReference type="InterPro" id="IPR020846">
    <property type="entry name" value="MFS_dom"/>
</dbReference>
<keyword evidence="4 8" id="KW-0812">Transmembrane</keyword>
<feature type="transmembrane region" description="Helical" evidence="8">
    <location>
        <begin position="98"/>
        <end position="125"/>
    </location>
</feature>
<dbReference type="Proteomes" id="UP000001695">
    <property type="component" value="Chromosome"/>
</dbReference>
<feature type="transmembrane region" description="Helical" evidence="8">
    <location>
        <begin position="290"/>
        <end position="312"/>
    </location>
</feature>
<dbReference type="InterPro" id="IPR011701">
    <property type="entry name" value="MFS"/>
</dbReference>
<dbReference type="Gene3D" id="1.20.1250.20">
    <property type="entry name" value="MFS general substrate transporter like domains"/>
    <property type="match status" value="1"/>
</dbReference>
<feature type="compositionally biased region" description="Low complexity" evidence="7">
    <location>
        <begin position="1"/>
        <end position="16"/>
    </location>
</feature>
<evidence type="ECO:0000256" key="5">
    <source>
        <dbReference type="ARBA" id="ARBA00022989"/>
    </source>
</evidence>
<reference evidence="11" key="1">
    <citation type="submission" date="2008-03" db="EMBL/GenBank/DDBJ databases">
        <title>Complete sequence of chromosome of Beijerinckia indica subsp. indica ATCC 9039.</title>
        <authorList>
            <consortium name="US DOE Joint Genome Institute"/>
            <person name="Copeland A."/>
            <person name="Lucas S."/>
            <person name="Lapidus A."/>
            <person name="Glavina del Rio T."/>
            <person name="Dalin E."/>
            <person name="Tice H."/>
            <person name="Bruce D."/>
            <person name="Goodwin L."/>
            <person name="Pitluck S."/>
            <person name="LaButti K."/>
            <person name="Schmutz J."/>
            <person name="Larimer F."/>
            <person name="Land M."/>
            <person name="Hauser L."/>
            <person name="Kyrpides N."/>
            <person name="Mikhailova N."/>
            <person name="Dunfield P.F."/>
            <person name="Dedysh S.N."/>
            <person name="Liesack W."/>
            <person name="Saw J.H."/>
            <person name="Alam M."/>
            <person name="Chen Y."/>
            <person name="Murrell J.C."/>
            <person name="Richardson P."/>
        </authorList>
    </citation>
    <scope>NUCLEOTIDE SEQUENCE [LARGE SCALE GENOMIC DNA]</scope>
    <source>
        <strain evidence="11">ATCC 9039 / DSM 1715 / NCIMB 8712</strain>
    </source>
</reference>
<feature type="transmembrane region" description="Helical" evidence="8">
    <location>
        <begin position="187"/>
        <end position="207"/>
    </location>
</feature>
<dbReference type="Gene3D" id="1.20.1720.10">
    <property type="entry name" value="Multidrug resistance protein D"/>
    <property type="match status" value="1"/>
</dbReference>
<dbReference type="PROSITE" id="PS00216">
    <property type="entry name" value="SUGAR_TRANSPORT_1"/>
    <property type="match status" value="1"/>
</dbReference>
<feature type="transmembrane region" description="Helical" evidence="8">
    <location>
        <begin position="383"/>
        <end position="404"/>
    </location>
</feature>
<evidence type="ECO:0000256" key="2">
    <source>
        <dbReference type="ARBA" id="ARBA00022448"/>
    </source>
</evidence>
<dbReference type="InterPro" id="IPR005829">
    <property type="entry name" value="Sugar_transporter_CS"/>
</dbReference>
<keyword evidence="6 8" id="KW-0472">Membrane</keyword>
<dbReference type="AlphaFoldDB" id="B2IFE7"/>
<feature type="transmembrane region" description="Helical" evidence="8">
    <location>
        <begin position="161"/>
        <end position="181"/>
    </location>
</feature>
<sequence length="503" mass="53020">MSESPSGFPQSPSGPSTVPAAASAPLTRSEILWIFSGLMLAMLLSSMDQTIVATAMPTIGRDLGDVEHLPWVVTAYLLAATAATPLGGKLADIYGRRIILLTSLGLFLLGSIACGLARSMTLLILARGLQGLGGGGLISLAQTIIADLVTPRERATYQIHIASVFMASSLGGPVLGGFLAQHGHWSLIFWINIPFSLAALFMCGKYLRKLPRREHPHKLDLVGAVLLLTATTSLLLALSTGAAQGWTSPFVAMLIVLSLVSWTSLIFWLHRTAEPLIPIALLHDNVVARATLGASLSIGVFISLSIYMPLYFEAYRHLSASQSGLALLPLMAGTVIGSTLSGRLMIRVIHYKRVPLAGLAIAFSATCLLAAESMTLPLPWLSIILGLVSMGLGLVLTISTVSVQNATPPHQLGTATAVMNLCRQLVAAIIVAIFGAMILGSGRGVESVSAEGLSPDEQRLLGSSYTYVFIAAAGLMAIAFCAYLRMEERPLTGSRSSDHPASS</sequence>
<keyword evidence="11" id="KW-1185">Reference proteome</keyword>
<dbReference type="FunFam" id="1.20.1720.10:FF:000004">
    <property type="entry name" value="EmrB/QacA family drug resistance transporter"/>
    <property type="match status" value="1"/>
</dbReference>
<evidence type="ECO:0000256" key="4">
    <source>
        <dbReference type="ARBA" id="ARBA00022692"/>
    </source>
</evidence>
<keyword evidence="2" id="KW-0813">Transport</keyword>
<dbReference type="HOGENOM" id="CLU_000960_2_7_5"/>
<dbReference type="GO" id="GO:0005886">
    <property type="term" value="C:plasma membrane"/>
    <property type="evidence" value="ECO:0007669"/>
    <property type="project" value="UniProtKB-SubCell"/>
</dbReference>
<name>B2IFE7_BEII9</name>
<reference evidence="10 11" key="2">
    <citation type="journal article" date="2010" name="J. Bacteriol.">
        <title>Complete genome sequence of Beijerinckia indica subsp. indica.</title>
        <authorList>
            <person name="Tamas I."/>
            <person name="Dedysh S.N."/>
            <person name="Liesack W."/>
            <person name="Stott M.B."/>
            <person name="Alam M."/>
            <person name="Murrell J.C."/>
            <person name="Dunfield P.F."/>
        </authorList>
    </citation>
    <scope>NUCLEOTIDE SEQUENCE [LARGE SCALE GENOMIC DNA]</scope>
    <source>
        <strain evidence="11">ATCC 9039 / DSM 1715 / NCIMB 8712</strain>
    </source>
</reference>
<evidence type="ECO:0000313" key="10">
    <source>
        <dbReference type="EMBL" id="ACB97047.1"/>
    </source>
</evidence>
<dbReference type="STRING" id="395963.Bind_3490"/>
<organism evidence="10 11">
    <name type="scientific">Beijerinckia indica subsp. indica (strain ATCC 9039 / DSM 1715 / NCIMB 8712)</name>
    <dbReference type="NCBI Taxonomy" id="395963"/>
    <lineage>
        <taxon>Bacteria</taxon>
        <taxon>Pseudomonadati</taxon>
        <taxon>Pseudomonadota</taxon>
        <taxon>Alphaproteobacteria</taxon>
        <taxon>Hyphomicrobiales</taxon>
        <taxon>Beijerinckiaceae</taxon>
        <taxon>Beijerinckia</taxon>
    </lineage>
</organism>
<accession>B2IFE7</accession>
<dbReference type="PROSITE" id="PS50850">
    <property type="entry name" value="MFS"/>
    <property type="match status" value="1"/>
</dbReference>
<feature type="transmembrane region" description="Helical" evidence="8">
    <location>
        <begin position="250"/>
        <end position="269"/>
    </location>
</feature>
<evidence type="ECO:0000256" key="7">
    <source>
        <dbReference type="SAM" id="MobiDB-lite"/>
    </source>
</evidence>
<feature type="transmembrane region" description="Helical" evidence="8">
    <location>
        <begin position="131"/>
        <end position="149"/>
    </location>
</feature>
<dbReference type="Pfam" id="PF07690">
    <property type="entry name" value="MFS_1"/>
    <property type="match status" value="1"/>
</dbReference>
<dbReference type="EMBL" id="CP001016">
    <property type="protein sequence ID" value="ACB97047.1"/>
    <property type="molecule type" value="Genomic_DNA"/>
</dbReference>
<comment type="subcellular location">
    <subcellularLocation>
        <location evidence="1">Cell membrane</location>
        <topology evidence="1">Multi-pass membrane protein</topology>
    </subcellularLocation>
</comment>
<feature type="transmembrane region" description="Helical" evidence="8">
    <location>
        <begin position="68"/>
        <end position="86"/>
    </location>
</feature>
<evidence type="ECO:0000259" key="9">
    <source>
        <dbReference type="PROSITE" id="PS50850"/>
    </source>
</evidence>
<feature type="transmembrane region" description="Helical" evidence="8">
    <location>
        <begin position="31"/>
        <end position="56"/>
    </location>
</feature>
<dbReference type="KEGG" id="bid:Bind_3490"/>
<evidence type="ECO:0000256" key="8">
    <source>
        <dbReference type="SAM" id="Phobius"/>
    </source>
</evidence>
<feature type="region of interest" description="Disordered" evidence="7">
    <location>
        <begin position="1"/>
        <end position="21"/>
    </location>
</feature>
<proteinExistence type="predicted"/>
<dbReference type="RefSeq" id="WP_012386395.1">
    <property type="nucleotide sequence ID" value="NC_010581.1"/>
</dbReference>
<dbReference type="PANTHER" id="PTHR23501:SF197">
    <property type="entry name" value="COMD"/>
    <property type="match status" value="1"/>
</dbReference>
<dbReference type="PANTHER" id="PTHR23501">
    <property type="entry name" value="MAJOR FACILITATOR SUPERFAMILY"/>
    <property type="match status" value="1"/>
</dbReference>
<dbReference type="InterPro" id="IPR036259">
    <property type="entry name" value="MFS_trans_sf"/>
</dbReference>
<feature type="transmembrane region" description="Helical" evidence="8">
    <location>
        <begin position="465"/>
        <end position="486"/>
    </location>
</feature>
<evidence type="ECO:0000256" key="3">
    <source>
        <dbReference type="ARBA" id="ARBA00022475"/>
    </source>
</evidence>
<dbReference type="SUPFAM" id="SSF103473">
    <property type="entry name" value="MFS general substrate transporter"/>
    <property type="match status" value="1"/>
</dbReference>
<keyword evidence="3" id="KW-1003">Cell membrane</keyword>
<evidence type="ECO:0000256" key="6">
    <source>
        <dbReference type="ARBA" id="ARBA00023136"/>
    </source>
</evidence>
<feature type="transmembrane region" description="Helical" evidence="8">
    <location>
        <begin position="354"/>
        <end position="371"/>
    </location>
</feature>
<dbReference type="GO" id="GO:0022857">
    <property type="term" value="F:transmembrane transporter activity"/>
    <property type="evidence" value="ECO:0007669"/>
    <property type="project" value="InterPro"/>
</dbReference>
<keyword evidence="5 8" id="KW-1133">Transmembrane helix</keyword>